<reference evidence="2 3" key="1">
    <citation type="submission" date="2024-09" db="EMBL/GenBank/DDBJ databases">
        <authorList>
            <person name="Sun Q."/>
            <person name="Mori K."/>
        </authorList>
    </citation>
    <scope>NUCLEOTIDE SEQUENCE [LARGE SCALE GENOMIC DNA]</scope>
    <source>
        <strain evidence="2 3">JCM 12763</strain>
    </source>
</reference>
<accession>A0ABV5V274</accession>
<name>A0ABV5V274_9MICO</name>
<feature type="transmembrane region" description="Helical" evidence="1">
    <location>
        <begin position="50"/>
        <end position="67"/>
    </location>
</feature>
<dbReference type="RefSeq" id="WP_141337079.1">
    <property type="nucleotide sequence ID" value="NZ_JBHMAX010000015.1"/>
</dbReference>
<proteinExistence type="predicted"/>
<dbReference type="EMBL" id="JBHMAX010000015">
    <property type="protein sequence ID" value="MFB9731913.1"/>
    <property type="molecule type" value="Genomic_DNA"/>
</dbReference>
<keyword evidence="1" id="KW-0472">Membrane</keyword>
<keyword evidence="1" id="KW-1133">Transmembrane helix</keyword>
<feature type="transmembrane region" description="Helical" evidence="1">
    <location>
        <begin position="21"/>
        <end position="44"/>
    </location>
</feature>
<sequence>MTTRPGDPPAGPVPPRPGGRIADLVVPFVVGLVGTAALLGLGIATGQPNWQVYLAVLVLGAGAVALLHRRAGLSAPTVWGLLLFGLGHLAGGMVPVGTGTLYQWWLVQDVVRYDNLQHAVGFGVVGRATWEALGRRLAPVPGARAAAAWWVVVLGAGAFGALNEVVEWVLTLTLESTRVGGYDNTARDLLANLVGGVLVGGATAWEVRRGERVAGRPPGAAG</sequence>
<dbReference type="Proteomes" id="UP001589613">
    <property type="component" value="Unassembled WGS sequence"/>
</dbReference>
<dbReference type="InterPro" id="IPR014509">
    <property type="entry name" value="YjdF-like"/>
</dbReference>
<comment type="caution">
    <text evidence="2">The sequence shown here is derived from an EMBL/GenBank/DDBJ whole genome shotgun (WGS) entry which is preliminary data.</text>
</comment>
<feature type="transmembrane region" description="Helical" evidence="1">
    <location>
        <begin position="146"/>
        <end position="169"/>
    </location>
</feature>
<gene>
    <name evidence="2" type="ORF">ACFFN0_07645</name>
</gene>
<dbReference type="Pfam" id="PF09997">
    <property type="entry name" value="DUF2238"/>
    <property type="match status" value="1"/>
</dbReference>
<evidence type="ECO:0000313" key="3">
    <source>
        <dbReference type="Proteomes" id="UP001589613"/>
    </source>
</evidence>
<keyword evidence="1" id="KW-0812">Transmembrane</keyword>
<organism evidence="2 3">
    <name type="scientific">Ornithinimicrobium kibberense</name>
    <dbReference type="NCBI Taxonomy" id="282060"/>
    <lineage>
        <taxon>Bacteria</taxon>
        <taxon>Bacillati</taxon>
        <taxon>Actinomycetota</taxon>
        <taxon>Actinomycetes</taxon>
        <taxon>Micrococcales</taxon>
        <taxon>Ornithinimicrobiaceae</taxon>
        <taxon>Ornithinimicrobium</taxon>
    </lineage>
</organism>
<evidence type="ECO:0000256" key="1">
    <source>
        <dbReference type="SAM" id="Phobius"/>
    </source>
</evidence>
<keyword evidence="3" id="KW-1185">Reference proteome</keyword>
<feature type="transmembrane region" description="Helical" evidence="1">
    <location>
        <begin position="79"/>
        <end position="104"/>
    </location>
</feature>
<evidence type="ECO:0000313" key="2">
    <source>
        <dbReference type="EMBL" id="MFB9731913.1"/>
    </source>
</evidence>
<protein>
    <submittedName>
        <fullName evidence="2">DUF2238 domain-containing protein</fullName>
    </submittedName>
</protein>